<sequence>MDLSKHCNLCDNQKVDFKKGTTCALTNRKPEFNNTCAKIELNEKFEGKVKEVNIRYQKANRAKAVTYSYFIIFAIIGISVMVGGFLLGKYIFEGGVISAIPIIIMAAGLGPIGMAFGALNNHRNELKIAKSQKDMVDDVLNLYRINYDINIKFGKEYHGDQDVYVDLQTKGVR</sequence>
<proteinExistence type="predicted"/>
<feature type="transmembrane region" description="Helical" evidence="1">
    <location>
        <begin position="99"/>
        <end position="119"/>
    </location>
</feature>
<keyword evidence="1" id="KW-1133">Transmembrane helix</keyword>
<dbReference type="Proteomes" id="UP001202717">
    <property type="component" value="Chromosome"/>
</dbReference>
<dbReference type="RefSeq" id="WP_249997603.1">
    <property type="nucleotide sequence ID" value="NZ_CP116221.1"/>
</dbReference>
<feature type="transmembrane region" description="Helical" evidence="1">
    <location>
        <begin position="64"/>
        <end position="87"/>
    </location>
</feature>
<evidence type="ECO:0000313" key="3">
    <source>
        <dbReference type="Proteomes" id="UP001202717"/>
    </source>
</evidence>
<organism evidence="2 3">
    <name type="scientific">Psychroserpens ponticola</name>
    <dbReference type="NCBI Taxonomy" id="2932268"/>
    <lineage>
        <taxon>Bacteria</taxon>
        <taxon>Pseudomonadati</taxon>
        <taxon>Bacteroidota</taxon>
        <taxon>Flavobacteriia</taxon>
        <taxon>Flavobacteriales</taxon>
        <taxon>Flavobacteriaceae</taxon>
        <taxon>Psychroserpens</taxon>
    </lineage>
</organism>
<keyword evidence="3" id="KW-1185">Reference proteome</keyword>
<protein>
    <recommendedName>
        <fullName evidence="4">DUF2207 domain-containing protein</fullName>
    </recommendedName>
</protein>
<reference evidence="2 3" key="1">
    <citation type="submission" date="2023-01" db="EMBL/GenBank/DDBJ databases">
        <title>Psychroserpens ponticola sp. nov., isolated from seawater.</title>
        <authorList>
            <person name="Kristyanto S."/>
            <person name="Jung J."/>
            <person name="Kim J.M."/>
            <person name="Jeon C.O."/>
        </authorList>
    </citation>
    <scope>NUCLEOTIDE SEQUENCE [LARGE SCALE GENOMIC DNA]</scope>
    <source>
        <strain evidence="2 3">MSW6</strain>
    </source>
</reference>
<accession>A0ABY7RU49</accession>
<keyword evidence="1" id="KW-0812">Transmembrane</keyword>
<name>A0ABY7RU49_9FLAO</name>
<keyword evidence="1" id="KW-0472">Membrane</keyword>
<gene>
    <name evidence="2" type="ORF">MUN68_009255</name>
</gene>
<evidence type="ECO:0000256" key="1">
    <source>
        <dbReference type="SAM" id="Phobius"/>
    </source>
</evidence>
<evidence type="ECO:0008006" key="4">
    <source>
        <dbReference type="Google" id="ProtNLM"/>
    </source>
</evidence>
<dbReference type="EMBL" id="CP116221">
    <property type="protein sequence ID" value="WCO00261.1"/>
    <property type="molecule type" value="Genomic_DNA"/>
</dbReference>
<evidence type="ECO:0000313" key="2">
    <source>
        <dbReference type="EMBL" id="WCO00261.1"/>
    </source>
</evidence>